<evidence type="ECO:0000259" key="3">
    <source>
        <dbReference type="PROSITE" id="PS52029"/>
    </source>
</evidence>
<proteinExistence type="predicted"/>
<evidence type="ECO:0000256" key="2">
    <source>
        <dbReference type="SAM" id="SignalP"/>
    </source>
</evidence>
<dbReference type="CDD" id="cd16913">
    <property type="entry name" value="YkuD_like"/>
    <property type="match status" value="1"/>
</dbReference>
<accession>A0A7X2H2N6</accession>
<keyword evidence="5" id="KW-1185">Reference proteome</keyword>
<evidence type="ECO:0000313" key="5">
    <source>
        <dbReference type="Proteomes" id="UP000463051"/>
    </source>
</evidence>
<dbReference type="PANTHER" id="PTHR38589">
    <property type="entry name" value="BLR0621 PROTEIN"/>
    <property type="match status" value="1"/>
</dbReference>
<keyword evidence="1" id="KW-0133">Cell shape</keyword>
<name>A0A7X2H2N6_9BACL</name>
<dbReference type="GO" id="GO:0009252">
    <property type="term" value="P:peptidoglycan biosynthetic process"/>
    <property type="evidence" value="ECO:0007669"/>
    <property type="project" value="UniProtKB-KW"/>
</dbReference>
<sequence>MTVLLAILIFTNLPLSHASAASFSASWPYKADLLNASQIVVVETKSVLSQTGLLSLREKQDGKWISVLSAIPVTIGPNGIGKTKEGDGRTPSGVYPLGQAFGTAVKPQGLMLQYMRTTKSDYWVDDRTSAQYNQWVSYSGNPDQRWDSYERLLQPLYKYAIVLRYNDDPIIPGKGSAIFLHVWRTANTPTAGCIAMSESNLLKLMKLLDPALSPAIAIGFALR</sequence>
<dbReference type="InterPro" id="IPR005490">
    <property type="entry name" value="LD_TPept_cat_dom"/>
</dbReference>
<feature type="chain" id="PRO_5031279100" evidence="2">
    <location>
        <begin position="21"/>
        <end position="223"/>
    </location>
</feature>
<feature type="signal peptide" evidence="2">
    <location>
        <begin position="1"/>
        <end position="20"/>
    </location>
</feature>
<keyword evidence="1" id="KW-0573">Peptidoglycan synthesis</keyword>
<dbReference type="Proteomes" id="UP000463051">
    <property type="component" value="Unassembled WGS sequence"/>
</dbReference>
<evidence type="ECO:0000313" key="4">
    <source>
        <dbReference type="EMBL" id="MRN52303.1"/>
    </source>
</evidence>
<dbReference type="PROSITE" id="PS52029">
    <property type="entry name" value="LD_TPASE"/>
    <property type="match status" value="1"/>
</dbReference>
<organism evidence="4 5">
    <name type="scientific">Paenibacillus monticola</name>
    <dbReference type="NCBI Taxonomy" id="2666075"/>
    <lineage>
        <taxon>Bacteria</taxon>
        <taxon>Bacillati</taxon>
        <taxon>Bacillota</taxon>
        <taxon>Bacilli</taxon>
        <taxon>Bacillales</taxon>
        <taxon>Paenibacillaceae</taxon>
        <taxon>Paenibacillus</taxon>
    </lineage>
</organism>
<keyword evidence="1" id="KW-0961">Cell wall biogenesis/degradation</keyword>
<feature type="active site" description="Proton donor/acceptor" evidence="1">
    <location>
        <position position="181"/>
    </location>
</feature>
<dbReference type="EMBL" id="WJXB01000002">
    <property type="protein sequence ID" value="MRN52303.1"/>
    <property type="molecule type" value="Genomic_DNA"/>
</dbReference>
<gene>
    <name evidence="4" type="ORF">GJB61_04760</name>
</gene>
<feature type="active site" description="Nucleophile" evidence="1">
    <location>
        <position position="193"/>
    </location>
</feature>
<protein>
    <submittedName>
        <fullName evidence="4">L,D-transpeptidase family protein</fullName>
    </submittedName>
</protein>
<comment type="caution">
    <text evidence="4">The sequence shown here is derived from an EMBL/GenBank/DDBJ whole genome shotgun (WGS) entry which is preliminary data.</text>
</comment>
<dbReference type="Pfam" id="PF03734">
    <property type="entry name" value="YkuD"/>
    <property type="match status" value="1"/>
</dbReference>
<dbReference type="GO" id="GO:0071555">
    <property type="term" value="P:cell wall organization"/>
    <property type="evidence" value="ECO:0007669"/>
    <property type="project" value="UniProtKB-UniRule"/>
</dbReference>
<dbReference type="GO" id="GO:0008360">
    <property type="term" value="P:regulation of cell shape"/>
    <property type="evidence" value="ECO:0007669"/>
    <property type="project" value="UniProtKB-UniRule"/>
</dbReference>
<feature type="domain" description="L,D-TPase catalytic" evidence="3">
    <location>
        <begin position="45"/>
        <end position="219"/>
    </location>
</feature>
<reference evidence="4 5" key="1">
    <citation type="submission" date="2019-11" db="EMBL/GenBank/DDBJ databases">
        <title>Paenibacillus monticola sp. nov., a novel PGPR strain isolated from mountain sample in China.</title>
        <authorList>
            <person name="Zhao Q."/>
            <person name="Li H.-P."/>
            <person name="Zhang J.-L."/>
        </authorList>
    </citation>
    <scope>NUCLEOTIDE SEQUENCE [LARGE SCALE GENOMIC DNA]</scope>
    <source>
        <strain evidence="4 5">LC-T2</strain>
    </source>
</reference>
<dbReference type="GO" id="GO:0016740">
    <property type="term" value="F:transferase activity"/>
    <property type="evidence" value="ECO:0007669"/>
    <property type="project" value="InterPro"/>
</dbReference>
<dbReference type="PANTHER" id="PTHR38589:SF1">
    <property type="entry name" value="BLR0621 PROTEIN"/>
    <property type="match status" value="1"/>
</dbReference>
<comment type="pathway">
    <text evidence="1">Cell wall biogenesis; peptidoglycan biosynthesis.</text>
</comment>
<keyword evidence="2" id="KW-0732">Signal</keyword>
<dbReference type="AlphaFoldDB" id="A0A7X2H2N6"/>
<evidence type="ECO:0000256" key="1">
    <source>
        <dbReference type="PROSITE-ProRule" id="PRU01373"/>
    </source>
</evidence>